<evidence type="ECO:0000256" key="1">
    <source>
        <dbReference type="SAM" id="SignalP"/>
    </source>
</evidence>
<evidence type="ECO:0000259" key="2">
    <source>
        <dbReference type="SMART" id="SM00909"/>
    </source>
</evidence>
<feature type="signal peptide" evidence="1">
    <location>
        <begin position="1"/>
        <end position="19"/>
    </location>
</feature>
<feature type="chain" id="PRO_5045746669" evidence="1">
    <location>
        <begin position="20"/>
        <end position="582"/>
    </location>
</feature>
<reference evidence="3 4" key="1">
    <citation type="journal article" date="2019" name="Int. J. Syst. Evol. Microbiol.">
        <title>The Global Catalogue of Microorganisms (GCM) 10K type strain sequencing project: providing services to taxonomists for standard genome sequencing and annotation.</title>
        <authorList>
            <consortium name="The Broad Institute Genomics Platform"/>
            <consortium name="The Broad Institute Genome Sequencing Center for Infectious Disease"/>
            <person name="Wu L."/>
            <person name="Ma J."/>
        </authorList>
    </citation>
    <scope>NUCLEOTIDE SEQUENCE [LARGE SCALE GENOMIC DNA]</scope>
    <source>
        <strain evidence="3 4">JCM 15309</strain>
    </source>
</reference>
<comment type="caution">
    <text evidence="3">The sequence shown here is derived from an EMBL/GenBank/DDBJ whole genome shotgun (WGS) entry which is preliminary data.</text>
</comment>
<keyword evidence="4" id="KW-1185">Reference proteome</keyword>
<dbReference type="Pfam" id="PF25976">
    <property type="entry name" value="LpqB_N"/>
    <property type="match status" value="1"/>
</dbReference>
<gene>
    <name evidence="3" type="ORF">GCM10009798_37020</name>
</gene>
<sequence>MNRRLFSVLAASAILSALTGCGVGMPVSGDVIEAGPDPQTTRVPGISIDPRPPQPGASPTEIVQGFLDAMLATPTQTRSAQQFLTKGARTSWDPARSTVVYGEKGVPRGGATGVSVDLTQAYRLDARGAWRGALAAPDRRMAFRVARENGQWRIASAPDALVVPISWFEARFVQLSLYFFDATGRALVPEPVFVPRGNQLATTLVRDLVAGPPPELSGVVRSFLPPGVGEGLSVPVNAHGTAEIALTAGPDQPAQPTPQALTLLTAQLGWTLRQDPSVTSIRLSIGGRPVQLPGGRAEFSVSDGPEYDPAGYQTSAQMFGLDAHGRLVSGQPPTLTPVSGVFGTRPAGLRAVAVDLDGERAAGVTAAGTAVQVADVREGATATTVARGRDLLRPAWDIAGRLWLVDRTPAGARISYVEGDGAPRPVEVPGMTGADIVRFLVSRDGTRIVAVRRDETGDRLVVSRLRSDDEGRVVAASAAVQISPAESSPTRIKDIAWDSPTTVLLLHRLSGATQLRPTAVDGSSAAFPAQPIVVADSVDAVLSSPVNGQGAYGVFGTQMRGLTGDTRDSVLDGPVTSLGFVG</sequence>
<dbReference type="SMART" id="SM00909">
    <property type="entry name" value="Germane"/>
    <property type="match status" value="1"/>
</dbReference>
<dbReference type="RefSeq" id="WP_344047403.1">
    <property type="nucleotide sequence ID" value="NZ_BAAAPB010000004.1"/>
</dbReference>
<proteinExistence type="predicted"/>
<dbReference type="InterPro" id="IPR019606">
    <property type="entry name" value="GerMN"/>
</dbReference>
<dbReference type="InterPro" id="IPR059026">
    <property type="entry name" value="LpqB_N"/>
</dbReference>
<dbReference type="Proteomes" id="UP001500571">
    <property type="component" value="Unassembled WGS sequence"/>
</dbReference>
<name>A0ABN2RP94_9ACTN</name>
<accession>A0ABN2RP94</accession>
<organism evidence="3 4">
    <name type="scientific">Nocardioides panacihumi</name>
    <dbReference type="NCBI Taxonomy" id="400774"/>
    <lineage>
        <taxon>Bacteria</taxon>
        <taxon>Bacillati</taxon>
        <taxon>Actinomycetota</taxon>
        <taxon>Actinomycetes</taxon>
        <taxon>Propionibacteriales</taxon>
        <taxon>Nocardioidaceae</taxon>
        <taxon>Nocardioides</taxon>
    </lineage>
</organism>
<keyword evidence="1" id="KW-0732">Signal</keyword>
<feature type="domain" description="GerMN" evidence="2">
    <location>
        <begin position="201"/>
        <end position="294"/>
    </location>
</feature>
<dbReference type="InterPro" id="IPR018910">
    <property type="entry name" value="LpqB_C"/>
</dbReference>
<dbReference type="SUPFAM" id="SSF75011">
    <property type="entry name" value="3-carboxy-cis,cis-mucoante lactonizing enzyme"/>
    <property type="match status" value="1"/>
</dbReference>
<evidence type="ECO:0000313" key="4">
    <source>
        <dbReference type="Proteomes" id="UP001500571"/>
    </source>
</evidence>
<dbReference type="Pfam" id="PF10646">
    <property type="entry name" value="Germane"/>
    <property type="match status" value="1"/>
</dbReference>
<dbReference type="EMBL" id="BAAAPB010000004">
    <property type="protein sequence ID" value="GAA1972456.1"/>
    <property type="molecule type" value="Genomic_DNA"/>
</dbReference>
<dbReference type="PROSITE" id="PS51257">
    <property type="entry name" value="PROKAR_LIPOPROTEIN"/>
    <property type="match status" value="1"/>
</dbReference>
<evidence type="ECO:0000313" key="3">
    <source>
        <dbReference type="EMBL" id="GAA1972456.1"/>
    </source>
</evidence>
<dbReference type="Pfam" id="PF10647">
    <property type="entry name" value="Gmad1"/>
    <property type="match status" value="1"/>
</dbReference>
<protein>
    <submittedName>
        <fullName evidence="3">LpqB family beta-propeller domain-containing protein</fullName>
    </submittedName>
</protein>